<dbReference type="RefSeq" id="WP_271889882.1">
    <property type="nucleotide sequence ID" value="NZ_JAQBIE010000020.1"/>
</dbReference>
<evidence type="ECO:0000313" key="3">
    <source>
        <dbReference type="Proteomes" id="UP001165641"/>
    </source>
</evidence>
<keyword evidence="1" id="KW-0732">Signal</keyword>
<accession>A0ABT4ZHE0</accession>
<evidence type="ECO:0000256" key="1">
    <source>
        <dbReference type="SAM" id="SignalP"/>
    </source>
</evidence>
<reference evidence="2" key="1">
    <citation type="submission" date="2022-12" db="EMBL/GenBank/DDBJ databases">
        <title>Paracoccus onchidii sp. nov., isolated from a marine invertebrate from the South China Sea.</title>
        <authorList>
            <person name="Xu S."/>
            <person name="Liu Z."/>
            <person name="Xu Y."/>
        </authorList>
    </citation>
    <scope>NUCLEOTIDE SEQUENCE</scope>
    <source>
        <strain evidence="2">Z330</strain>
    </source>
</reference>
<dbReference type="EMBL" id="JAQBIE010000020">
    <property type="protein sequence ID" value="MDB6178769.1"/>
    <property type="molecule type" value="Genomic_DNA"/>
</dbReference>
<gene>
    <name evidence="2" type="ORF">PAF17_14825</name>
</gene>
<organism evidence="2 3">
    <name type="scientific">Paracoccus onchidii</name>
    <dbReference type="NCBI Taxonomy" id="3017813"/>
    <lineage>
        <taxon>Bacteria</taxon>
        <taxon>Pseudomonadati</taxon>
        <taxon>Pseudomonadota</taxon>
        <taxon>Alphaproteobacteria</taxon>
        <taxon>Rhodobacterales</taxon>
        <taxon>Paracoccaceae</taxon>
        <taxon>Paracoccus</taxon>
    </lineage>
</organism>
<sequence>MFHKIAMAAMATAFIAACSPKSFESAPVTVETAQGPVICQLYTKSLGDWDRSVSRPEGMSLETADQVCVAEGQREMKS</sequence>
<dbReference type="PROSITE" id="PS51257">
    <property type="entry name" value="PROKAR_LIPOPROTEIN"/>
    <property type="match status" value="1"/>
</dbReference>
<feature type="signal peptide" evidence="1">
    <location>
        <begin position="1"/>
        <end position="18"/>
    </location>
</feature>
<evidence type="ECO:0000313" key="2">
    <source>
        <dbReference type="EMBL" id="MDB6178769.1"/>
    </source>
</evidence>
<protein>
    <submittedName>
        <fullName evidence="2">Uncharacterized protein</fullName>
    </submittedName>
</protein>
<proteinExistence type="predicted"/>
<keyword evidence="3" id="KW-1185">Reference proteome</keyword>
<comment type="caution">
    <text evidence="2">The sequence shown here is derived from an EMBL/GenBank/DDBJ whole genome shotgun (WGS) entry which is preliminary data.</text>
</comment>
<dbReference type="Proteomes" id="UP001165641">
    <property type="component" value="Unassembled WGS sequence"/>
</dbReference>
<feature type="chain" id="PRO_5047255567" evidence="1">
    <location>
        <begin position="19"/>
        <end position="78"/>
    </location>
</feature>
<name>A0ABT4ZHE0_9RHOB</name>